<reference evidence="2" key="1">
    <citation type="journal article" date="2013" name="Mol. Plant Microbe Interact.">
        <title>Global aspects of pacC regulation of pathogenicity genes in Colletotrichum gloeosporioides as revealed by transcriptome analysis.</title>
        <authorList>
            <person name="Alkan N."/>
            <person name="Meng X."/>
            <person name="Friedlander G."/>
            <person name="Reuveni E."/>
            <person name="Sukno S."/>
            <person name="Sherman A."/>
            <person name="Thon M."/>
            <person name="Fluhr R."/>
            <person name="Prusky D."/>
        </authorList>
    </citation>
    <scope>NUCLEOTIDE SEQUENCE [LARGE SCALE GENOMIC DNA]</scope>
    <source>
        <strain evidence="2">Cg-14</strain>
    </source>
</reference>
<dbReference type="EMBL" id="AMYD01004240">
    <property type="protein sequence ID" value="EQB43559.1"/>
    <property type="molecule type" value="Genomic_DNA"/>
</dbReference>
<proteinExistence type="predicted"/>
<evidence type="ECO:0000313" key="2">
    <source>
        <dbReference type="Proteomes" id="UP000015530"/>
    </source>
</evidence>
<evidence type="ECO:0000313" key="1">
    <source>
        <dbReference type="EMBL" id="EQB43559.1"/>
    </source>
</evidence>
<name>T0JW13_COLGC</name>
<organism evidence="1 2">
    <name type="scientific">Colletotrichum gloeosporioides (strain Cg-14)</name>
    <name type="common">Anthracnose fungus</name>
    <name type="synonym">Glomerella cingulata</name>
    <dbReference type="NCBI Taxonomy" id="1237896"/>
    <lineage>
        <taxon>Eukaryota</taxon>
        <taxon>Fungi</taxon>
        <taxon>Dikarya</taxon>
        <taxon>Ascomycota</taxon>
        <taxon>Pezizomycotina</taxon>
        <taxon>Sordariomycetes</taxon>
        <taxon>Hypocreomycetidae</taxon>
        <taxon>Glomerellales</taxon>
        <taxon>Glomerellaceae</taxon>
        <taxon>Colletotrichum</taxon>
        <taxon>Colletotrichum gloeosporioides species complex</taxon>
    </lineage>
</organism>
<gene>
    <name evidence="1" type="ORF">CGLO_17772</name>
</gene>
<protein>
    <submittedName>
        <fullName evidence="1">Uncharacterized protein</fullName>
    </submittedName>
</protein>
<dbReference type="HOGENOM" id="CLU_3175353_0_0_1"/>
<sequence>MGGARVYGYAVHEHWVQRNEVQRTLLLSSDVVFGSFVKSSIWRYDGF</sequence>
<comment type="caution">
    <text evidence="1">The sequence shown here is derived from an EMBL/GenBank/DDBJ whole genome shotgun (WGS) entry which is preliminary data.</text>
</comment>
<dbReference type="AlphaFoldDB" id="T0JW13"/>
<dbReference type="Proteomes" id="UP000015530">
    <property type="component" value="Unassembled WGS sequence"/>
</dbReference>
<accession>T0JW13</accession>